<feature type="transmembrane region" description="Helical" evidence="1">
    <location>
        <begin position="72"/>
        <end position="92"/>
    </location>
</feature>
<gene>
    <name evidence="2" type="ORF">S03H2_13977</name>
</gene>
<evidence type="ECO:0008006" key="3">
    <source>
        <dbReference type="Google" id="ProtNLM"/>
    </source>
</evidence>
<evidence type="ECO:0000256" key="1">
    <source>
        <dbReference type="SAM" id="Phobius"/>
    </source>
</evidence>
<dbReference type="AlphaFoldDB" id="X1H721"/>
<feature type="non-terminal residue" evidence="2">
    <location>
        <position position="1"/>
    </location>
</feature>
<keyword evidence="1" id="KW-0812">Transmembrane</keyword>
<feature type="transmembrane region" description="Helical" evidence="1">
    <location>
        <begin position="39"/>
        <end position="60"/>
    </location>
</feature>
<proteinExistence type="predicted"/>
<organism evidence="2">
    <name type="scientific">marine sediment metagenome</name>
    <dbReference type="NCBI Taxonomy" id="412755"/>
    <lineage>
        <taxon>unclassified sequences</taxon>
        <taxon>metagenomes</taxon>
        <taxon>ecological metagenomes</taxon>
    </lineage>
</organism>
<accession>X1H721</accession>
<keyword evidence="1" id="KW-1133">Transmembrane helix</keyword>
<evidence type="ECO:0000313" key="2">
    <source>
        <dbReference type="EMBL" id="GAH41103.1"/>
    </source>
</evidence>
<name>X1H721_9ZZZZ</name>
<dbReference type="InterPro" id="IPR023813">
    <property type="entry name" value="HsmA-like"/>
</dbReference>
<dbReference type="NCBIfam" id="TIGR03987">
    <property type="entry name" value="HsmA family protein"/>
    <property type="match status" value="1"/>
</dbReference>
<reference evidence="2" key="1">
    <citation type="journal article" date="2014" name="Front. Microbiol.">
        <title>High frequency of phylogenetically diverse reductive dehalogenase-homologous genes in deep subseafloor sedimentary metagenomes.</title>
        <authorList>
            <person name="Kawai M."/>
            <person name="Futagami T."/>
            <person name="Toyoda A."/>
            <person name="Takaki Y."/>
            <person name="Nishi S."/>
            <person name="Hori S."/>
            <person name="Arai W."/>
            <person name="Tsubouchi T."/>
            <person name="Morono Y."/>
            <person name="Uchiyama I."/>
            <person name="Ito T."/>
            <person name="Fujiyama A."/>
            <person name="Inagaki F."/>
            <person name="Takami H."/>
        </authorList>
    </citation>
    <scope>NUCLEOTIDE SEQUENCE</scope>
    <source>
        <strain evidence="2">Expedition CK06-06</strain>
    </source>
</reference>
<feature type="transmembrane region" description="Helical" evidence="1">
    <location>
        <begin position="112"/>
        <end position="130"/>
    </location>
</feature>
<dbReference type="EMBL" id="BARU01007086">
    <property type="protein sequence ID" value="GAH41103.1"/>
    <property type="molecule type" value="Genomic_DNA"/>
</dbReference>
<sequence length="131" mass="14733">GRNVQMELTFGMVFITAALISYTIAVWGEQITKELKPSFVVLFCVGVFCDTSGTLLMTLIDSSPLGFYETLFHIITGASAILLMLIHAIWAIKVLTKKDEISAARFHKFSKFVWLFWLIPYLSPMLMGMMG</sequence>
<comment type="caution">
    <text evidence="2">The sequence shown here is derived from an EMBL/GenBank/DDBJ whole genome shotgun (WGS) entry which is preliminary data.</text>
</comment>
<protein>
    <recommendedName>
        <fullName evidence="3">TIGR03987 family protein</fullName>
    </recommendedName>
</protein>
<feature type="transmembrane region" description="Helical" evidence="1">
    <location>
        <begin position="6"/>
        <end position="27"/>
    </location>
</feature>
<keyword evidence="1" id="KW-0472">Membrane</keyword>